<gene>
    <name evidence="23" type="ORF">V1264_018085</name>
</gene>
<accession>A0AAN9BDA6</accession>
<feature type="active site" description="Tele-hemiaminal-histidine intermediate" evidence="18">
    <location>
        <position position="228"/>
    </location>
</feature>
<dbReference type="SUPFAM" id="SSF101473">
    <property type="entry name" value="DhaL-like"/>
    <property type="match status" value="1"/>
</dbReference>
<dbReference type="FunFam" id="3.30.1180.20:FF:000001">
    <property type="entry name" value="Dihydroxyacetone kinase 1"/>
    <property type="match status" value="1"/>
</dbReference>
<feature type="binding site" evidence="19">
    <location>
        <begin position="62"/>
        <end position="65"/>
    </location>
    <ligand>
        <name>substrate</name>
    </ligand>
</feature>
<comment type="pathway">
    <text evidence="1">Polyol metabolism; glycerol fermentation; glycerone phosphate from glycerol (oxidative route): step 2/2.</text>
</comment>
<protein>
    <recommendedName>
        <fullName evidence="6">Triokinase/FMN cyclase</fullName>
        <ecNumber evidence="4">2.7.1.28</ecNumber>
        <ecNumber evidence="3">2.7.1.29</ecNumber>
        <ecNumber evidence="5">4.6.1.15</ecNumber>
    </recommendedName>
    <alternativeName>
        <fullName evidence="12">Bifunctional ATP-dependent dihydroxyacetone kinase/FAD-AMP lyase (cyclizing)</fullName>
    </alternativeName>
</protein>
<dbReference type="Pfam" id="PF02733">
    <property type="entry name" value="Dak1"/>
    <property type="match status" value="1"/>
</dbReference>
<evidence type="ECO:0000256" key="13">
    <source>
        <dbReference type="ARBA" id="ARBA00045490"/>
    </source>
</evidence>
<evidence type="ECO:0000256" key="15">
    <source>
        <dbReference type="ARBA" id="ARBA00047974"/>
    </source>
</evidence>
<keyword evidence="10" id="KW-0067">ATP-binding</keyword>
<reference evidence="23 24" key="1">
    <citation type="submission" date="2024-02" db="EMBL/GenBank/DDBJ databases">
        <title>Chromosome-scale genome assembly of the rough periwinkle Littorina saxatilis.</title>
        <authorList>
            <person name="De Jode A."/>
            <person name="Faria R."/>
            <person name="Formenti G."/>
            <person name="Sims Y."/>
            <person name="Smith T.P."/>
            <person name="Tracey A."/>
            <person name="Wood J.M.D."/>
            <person name="Zagrodzka Z.B."/>
            <person name="Johannesson K."/>
            <person name="Butlin R.K."/>
            <person name="Leder E.H."/>
        </authorList>
    </citation>
    <scope>NUCLEOTIDE SEQUENCE [LARGE SCALE GENOMIC DNA]</scope>
    <source>
        <strain evidence="23">Snail1</strain>
        <tissue evidence="23">Muscle</tissue>
    </source>
</reference>
<dbReference type="GO" id="GO:0005524">
    <property type="term" value="F:ATP binding"/>
    <property type="evidence" value="ECO:0007669"/>
    <property type="project" value="UniProtKB-KW"/>
</dbReference>
<dbReference type="Proteomes" id="UP001374579">
    <property type="component" value="Unassembled WGS sequence"/>
</dbReference>
<feature type="binding site" evidence="19">
    <location>
        <position position="115"/>
    </location>
    <ligand>
        <name>substrate</name>
    </ligand>
</feature>
<dbReference type="PANTHER" id="PTHR28629">
    <property type="entry name" value="TRIOKINASE/FMN CYCLASE"/>
    <property type="match status" value="1"/>
</dbReference>
<dbReference type="InterPro" id="IPR036117">
    <property type="entry name" value="DhaL_dom_sf"/>
</dbReference>
<evidence type="ECO:0000313" key="23">
    <source>
        <dbReference type="EMBL" id="KAK7103123.1"/>
    </source>
</evidence>
<comment type="caution">
    <text evidence="23">The sequence shown here is derived from an EMBL/GenBank/DDBJ whole genome shotgun (WGS) entry which is preliminary data.</text>
</comment>
<dbReference type="InterPro" id="IPR004006">
    <property type="entry name" value="DhaK_dom"/>
</dbReference>
<evidence type="ECO:0000256" key="5">
    <source>
        <dbReference type="ARBA" id="ARBA00012578"/>
    </source>
</evidence>
<evidence type="ECO:0000256" key="4">
    <source>
        <dbReference type="ARBA" id="ARBA00012110"/>
    </source>
</evidence>
<feature type="domain" description="DhaL" evidence="21">
    <location>
        <begin position="388"/>
        <end position="590"/>
    </location>
</feature>
<evidence type="ECO:0000256" key="20">
    <source>
        <dbReference type="SAM" id="MobiDB-lite"/>
    </source>
</evidence>
<dbReference type="InterPro" id="IPR004007">
    <property type="entry name" value="DhaL_dom"/>
</dbReference>
<dbReference type="AlphaFoldDB" id="A0AAN9BDA6"/>
<dbReference type="InterPro" id="IPR012734">
    <property type="entry name" value="DhaK_ATP"/>
</dbReference>
<evidence type="ECO:0000256" key="11">
    <source>
        <dbReference type="ARBA" id="ARBA00023285"/>
    </source>
</evidence>
<keyword evidence="9" id="KW-0418">Kinase</keyword>
<keyword evidence="24" id="KW-1185">Reference proteome</keyword>
<comment type="catalytic activity">
    <reaction evidence="16">
        <text>FAD = riboflavin cyclic-4',5'-phosphate + AMP + H(+)</text>
        <dbReference type="Rhea" id="RHEA:13729"/>
        <dbReference type="ChEBI" id="CHEBI:15378"/>
        <dbReference type="ChEBI" id="CHEBI:57692"/>
        <dbReference type="ChEBI" id="CHEBI:76202"/>
        <dbReference type="ChEBI" id="CHEBI:456215"/>
        <dbReference type="EC" id="4.6.1.15"/>
    </reaction>
</comment>
<dbReference type="GO" id="GO:0034012">
    <property type="term" value="F:FAD-AMP lyase (cyclizing) activity"/>
    <property type="evidence" value="ECO:0007669"/>
    <property type="project" value="UniProtKB-EC"/>
</dbReference>
<dbReference type="SMART" id="SM01120">
    <property type="entry name" value="Dak2"/>
    <property type="match status" value="1"/>
</dbReference>
<evidence type="ECO:0000259" key="22">
    <source>
        <dbReference type="PROSITE" id="PS51481"/>
    </source>
</evidence>
<feature type="region of interest" description="Disordered" evidence="20">
    <location>
        <begin position="364"/>
        <end position="383"/>
    </location>
</feature>
<dbReference type="GO" id="GO:0019563">
    <property type="term" value="P:glycerol catabolic process"/>
    <property type="evidence" value="ECO:0007669"/>
    <property type="project" value="TreeGrafter"/>
</dbReference>
<evidence type="ECO:0000256" key="6">
    <source>
        <dbReference type="ARBA" id="ARBA00018932"/>
    </source>
</evidence>
<comment type="catalytic activity">
    <reaction evidence="17">
        <text>dihydroxyacetone + ATP = dihydroxyacetone phosphate + ADP + H(+)</text>
        <dbReference type="Rhea" id="RHEA:15773"/>
        <dbReference type="ChEBI" id="CHEBI:15378"/>
        <dbReference type="ChEBI" id="CHEBI:16016"/>
        <dbReference type="ChEBI" id="CHEBI:30616"/>
        <dbReference type="ChEBI" id="CHEBI:57642"/>
        <dbReference type="ChEBI" id="CHEBI:456216"/>
        <dbReference type="EC" id="2.7.1.29"/>
    </reaction>
</comment>
<evidence type="ECO:0000256" key="17">
    <source>
        <dbReference type="ARBA" id="ARBA00048898"/>
    </source>
</evidence>
<dbReference type="GO" id="GO:0004371">
    <property type="term" value="F:glycerone kinase activity"/>
    <property type="evidence" value="ECO:0007669"/>
    <property type="project" value="UniProtKB-EC"/>
</dbReference>
<dbReference type="Pfam" id="PF02734">
    <property type="entry name" value="Dak2"/>
    <property type="match status" value="1"/>
</dbReference>
<dbReference type="EC" id="2.7.1.28" evidence="4"/>
<evidence type="ECO:0000313" key="24">
    <source>
        <dbReference type="Proteomes" id="UP001374579"/>
    </source>
</evidence>
<dbReference type="NCBIfam" id="NF011049">
    <property type="entry name" value="PRK14479.1"/>
    <property type="match status" value="1"/>
</dbReference>
<keyword evidence="8" id="KW-0547">Nucleotide-binding</keyword>
<dbReference type="Gene3D" id="1.25.40.340">
    <property type="match status" value="1"/>
</dbReference>
<dbReference type="FunFam" id="3.40.50.10440:FF:000001">
    <property type="entry name" value="Dihydroxyacetone kinase, DhaK subunit"/>
    <property type="match status" value="1"/>
</dbReference>
<evidence type="ECO:0000256" key="3">
    <source>
        <dbReference type="ARBA" id="ARBA00012107"/>
    </source>
</evidence>
<dbReference type="PROSITE" id="PS51481">
    <property type="entry name" value="DHAK"/>
    <property type="match status" value="1"/>
</dbReference>
<keyword evidence="7" id="KW-0808">Transferase</keyword>
<evidence type="ECO:0000256" key="9">
    <source>
        <dbReference type="ARBA" id="ARBA00022777"/>
    </source>
</evidence>
<dbReference type="EC" id="2.7.1.29" evidence="3"/>
<evidence type="ECO:0000256" key="7">
    <source>
        <dbReference type="ARBA" id="ARBA00022679"/>
    </source>
</evidence>
<dbReference type="EMBL" id="JBAMIC010000008">
    <property type="protein sequence ID" value="KAK7103123.1"/>
    <property type="molecule type" value="Genomic_DNA"/>
</dbReference>
<dbReference type="FunFam" id="1.25.40.340:FF:000001">
    <property type="entry name" value="Dihydroxyacetone kinase 1"/>
    <property type="match status" value="1"/>
</dbReference>
<proteinExistence type="inferred from homology"/>
<comment type="catalytic activity">
    <reaction evidence="15">
        <text>D-glyceraldehyde + ATP = D-glyceraldehyde 3-phosphate + ADP + H(+)</text>
        <dbReference type="Rhea" id="RHEA:13941"/>
        <dbReference type="ChEBI" id="CHEBI:15378"/>
        <dbReference type="ChEBI" id="CHEBI:17378"/>
        <dbReference type="ChEBI" id="CHEBI:30616"/>
        <dbReference type="ChEBI" id="CHEBI:59776"/>
        <dbReference type="ChEBI" id="CHEBI:456216"/>
        <dbReference type="EC" id="2.7.1.28"/>
    </reaction>
</comment>
<comment type="subunit">
    <text evidence="14">Homodimer. Interacts with IFIH1 (via the CARD domains), the interaction is inhibited by viral infection.</text>
</comment>
<dbReference type="Gene3D" id="3.40.50.10440">
    <property type="entry name" value="Dihydroxyacetone kinase, domain 1"/>
    <property type="match status" value="1"/>
</dbReference>
<name>A0AAN9BDA6_9CAEN</name>
<dbReference type="InterPro" id="IPR050861">
    <property type="entry name" value="Dihydroxyacetone_Kinase"/>
</dbReference>
<dbReference type="GO" id="GO:0050354">
    <property type="term" value="F:triokinase activity"/>
    <property type="evidence" value="ECO:0007669"/>
    <property type="project" value="UniProtKB-EC"/>
</dbReference>
<evidence type="ECO:0000256" key="19">
    <source>
        <dbReference type="PIRSR" id="PIRSR612734-2"/>
    </source>
</evidence>
<organism evidence="23 24">
    <name type="scientific">Littorina saxatilis</name>
    <dbReference type="NCBI Taxonomy" id="31220"/>
    <lineage>
        <taxon>Eukaryota</taxon>
        <taxon>Metazoa</taxon>
        <taxon>Spiralia</taxon>
        <taxon>Lophotrochozoa</taxon>
        <taxon>Mollusca</taxon>
        <taxon>Gastropoda</taxon>
        <taxon>Caenogastropoda</taxon>
        <taxon>Littorinimorpha</taxon>
        <taxon>Littorinoidea</taxon>
        <taxon>Littorinidae</taxon>
        <taxon>Littorina</taxon>
    </lineage>
</organism>
<evidence type="ECO:0000256" key="10">
    <source>
        <dbReference type="ARBA" id="ARBA00022840"/>
    </source>
</evidence>
<evidence type="ECO:0000256" key="8">
    <source>
        <dbReference type="ARBA" id="ARBA00022741"/>
    </source>
</evidence>
<dbReference type="Gene3D" id="3.30.1180.20">
    <property type="entry name" value="Dihydroxyacetone kinase, domain 2"/>
    <property type="match status" value="1"/>
</dbReference>
<dbReference type="PANTHER" id="PTHR28629:SF4">
    <property type="entry name" value="TRIOKINASE_FMN CYCLASE"/>
    <property type="match status" value="1"/>
</dbReference>
<evidence type="ECO:0000256" key="18">
    <source>
        <dbReference type="PIRSR" id="PIRSR612734-1"/>
    </source>
</evidence>
<dbReference type="PROSITE" id="PS51480">
    <property type="entry name" value="DHAL"/>
    <property type="match status" value="1"/>
</dbReference>
<evidence type="ECO:0000256" key="2">
    <source>
        <dbReference type="ARBA" id="ARBA00008757"/>
    </source>
</evidence>
<evidence type="ECO:0000256" key="14">
    <source>
        <dbReference type="ARBA" id="ARBA00046681"/>
    </source>
</evidence>
<dbReference type="EC" id="4.6.1.15" evidence="5"/>
<sequence length="593" mass="60733">MSGVTKSKKLVNSVERCVDECLAGLVATNPGLQLLEGHRVVVRADVASLVNAGTVTIMSGGGSGHEPAHAGYIGEGMLSGAVAGAVFTSPPPGSILAAIRAIGTNNKGGVVAVVKNYTGDRLNFGLAVERAKAEGIKADMVVVGEDCALTSADKTAGRRGLCGTVLIHKIAGALALKGCPLEEVVKIAKDATTKMGTVGLSLTPCSLPGAGPSFQLAADEMELGLGIHGEAGVKRMKLQSAKDAVKTVLDHMTNPKTSTHLTLPKGESVALMVNNLGGTSVLELNIVAHEAVTYLESMGVSVDRMYCGIFMTSLEMAGISLTVLRLDDTLKACLDAPTSAPGWQHPLLAAGITDRRTPKVMKVTDTGRQQSSDVDTPKGSTLSQGDADRLFSALQAIGQSLLAAEERLNSLDLQSGDGDCGSTMARGAKDLVEQLGKRDSPGLPVSCPSECAVALSAIAENIMGGSSGALYSLFLTAAAVPLRSGVGASDWAKALQAGITAVMRYGGAEPGHRTMLDPLHAAATTFSKQLSAAKPVEAFTAAVKAAETAAEATTKMAAQAGRASYVSANLLTQPDPGAVAVVIWMKAVLEKLA</sequence>
<dbReference type="NCBIfam" id="TIGR02361">
    <property type="entry name" value="dak_ATP"/>
    <property type="match status" value="1"/>
</dbReference>
<dbReference type="SUPFAM" id="SSF82549">
    <property type="entry name" value="DAK1/DegV-like"/>
    <property type="match status" value="1"/>
</dbReference>
<comment type="function">
    <text evidence="13">Catalyzes both the phosphorylation of dihydroxyacetone and of glyceraldehyde, and the splitting of ribonucleoside diphosphate-X compounds among which FAD is the best substrate. Represses IFIH1-mediated cellular antiviral response.</text>
</comment>
<feature type="domain" description="DhaK" evidence="22">
    <location>
        <begin position="13"/>
        <end position="343"/>
    </location>
</feature>
<feature type="compositionally biased region" description="Polar residues" evidence="20">
    <location>
        <begin position="366"/>
        <end position="383"/>
    </location>
</feature>
<dbReference type="GO" id="GO:0005829">
    <property type="term" value="C:cytosol"/>
    <property type="evidence" value="ECO:0007669"/>
    <property type="project" value="TreeGrafter"/>
</dbReference>
<evidence type="ECO:0000256" key="16">
    <source>
        <dbReference type="ARBA" id="ARBA00048526"/>
    </source>
</evidence>
<keyword evidence="11" id="KW-0170">Cobalt</keyword>
<comment type="similarity">
    <text evidence="2">Belongs to the dihydroxyacetone kinase (DAK) family.</text>
</comment>
<evidence type="ECO:0000256" key="1">
    <source>
        <dbReference type="ARBA" id="ARBA00004778"/>
    </source>
</evidence>
<evidence type="ECO:0000259" key="21">
    <source>
        <dbReference type="PROSITE" id="PS51480"/>
    </source>
</evidence>
<feature type="binding site" evidence="19">
    <location>
        <position position="120"/>
    </location>
    <ligand>
        <name>substrate</name>
    </ligand>
</feature>
<evidence type="ECO:0000256" key="12">
    <source>
        <dbReference type="ARBA" id="ARBA00032426"/>
    </source>
</evidence>